<organism evidence="1 2">
    <name type="scientific">Variimorphobacter saccharofermentans</name>
    <dbReference type="NCBI Taxonomy" id="2755051"/>
    <lineage>
        <taxon>Bacteria</taxon>
        <taxon>Bacillati</taxon>
        <taxon>Bacillota</taxon>
        <taxon>Clostridia</taxon>
        <taxon>Lachnospirales</taxon>
        <taxon>Lachnospiraceae</taxon>
        <taxon>Variimorphobacter</taxon>
    </lineage>
</organism>
<sequence length="87" mass="9773">MMIDNRTNKRFISCPVCGRILMKCQGTCSLEISCAKCNSEIVALVDEERVMVLENRRGTDRAGQVKVSVAKTKGCKQMQPMRRAVSY</sequence>
<dbReference type="Proteomes" id="UP000574276">
    <property type="component" value="Unassembled WGS sequence"/>
</dbReference>
<dbReference type="AlphaFoldDB" id="A0A839JWF9"/>
<name>A0A839JWF9_9FIRM</name>
<comment type="caution">
    <text evidence="1">The sequence shown here is derived from an EMBL/GenBank/DDBJ whole genome shotgun (WGS) entry which is preliminary data.</text>
</comment>
<accession>A0A839JWF9</accession>
<dbReference type="RefSeq" id="WP_228351535.1">
    <property type="nucleotide sequence ID" value="NZ_JACEGA010000001.1"/>
</dbReference>
<keyword evidence="2" id="KW-1185">Reference proteome</keyword>
<dbReference type="EMBL" id="JACEGA010000001">
    <property type="protein sequence ID" value="MBB2181780.1"/>
    <property type="molecule type" value="Genomic_DNA"/>
</dbReference>
<evidence type="ECO:0000313" key="2">
    <source>
        <dbReference type="Proteomes" id="UP000574276"/>
    </source>
</evidence>
<gene>
    <name evidence="1" type="ORF">H0486_02660</name>
</gene>
<evidence type="ECO:0000313" key="1">
    <source>
        <dbReference type="EMBL" id="MBB2181780.1"/>
    </source>
</evidence>
<reference evidence="1 2" key="1">
    <citation type="submission" date="2020-07" db="EMBL/GenBank/DDBJ databases">
        <title>Characterization and genome sequencing of isolate MD1, a novel member within the family Lachnospiraceae.</title>
        <authorList>
            <person name="Rettenmaier R."/>
            <person name="Di Bello L."/>
            <person name="Zinser C."/>
            <person name="Scheitz K."/>
            <person name="Liebl W."/>
            <person name="Zverlov V."/>
        </authorList>
    </citation>
    <scope>NUCLEOTIDE SEQUENCE [LARGE SCALE GENOMIC DNA]</scope>
    <source>
        <strain evidence="1 2">MD1</strain>
    </source>
</reference>
<proteinExistence type="predicted"/>
<protein>
    <submittedName>
        <fullName evidence="1">Uncharacterized protein</fullName>
    </submittedName>
</protein>